<feature type="compositionally biased region" description="Polar residues" evidence="2">
    <location>
        <begin position="36"/>
        <end position="45"/>
    </location>
</feature>
<feature type="region of interest" description="Disordered" evidence="2">
    <location>
        <begin position="123"/>
        <end position="143"/>
    </location>
</feature>
<proteinExistence type="predicted"/>
<feature type="region of interest" description="Disordered" evidence="2">
    <location>
        <begin position="36"/>
        <end position="96"/>
    </location>
</feature>
<dbReference type="EMBL" id="LNIX01000001">
    <property type="protein sequence ID" value="OXA64493.1"/>
    <property type="molecule type" value="Genomic_DNA"/>
</dbReference>
<feature type="coiled-coil region" evidence="1">
    <location>
        <begin position="9"/>
        <end position="36"/>
    </location>
</feature>
<name>A0A226F3Z5_FOLCA</name>
<evidence type="ECO:0000313" key="3">
    <source>
        <dbReference type="EMBL" id="OXA64493.1"/>
    </source>
</evidence>
<gene>
    <name evidence="3" type="ORF">Fcan01_02204</name>
</gene>
<keyword evidence="1" id="KW-0175">Coiled coil</keyword>
<protein>
    <submittedName>
        <fullName evidence="3">Uncharacterized protein</fullName>
    </submittedName>
</protein>
<reference evidence="3 4" key="1">
    <citation type="submission" date="2015-12" db="EMBL/GenBank/DDBJ databases">
        <title>The genome of Folsomia candida.</title>
        <authorList>
            <person name="Faddeeva A."/>
            <person name="Derks M.F."/>
            <person name="Anvar Y."/>
            <person name="Smit S."/>
            <person name="Van Straalen N."/>
            <person name="Roelofs D."/>
        </authorList>
    </citation>
    <scope>NUCLEOTIDE SEQUENCE [LARGE SCALE GENOMIC DNA]</scope>
    <source>
        <strain evidence="3 4">VU population</strain>
        <tissue evidence="3">Whole body</tissue>
    </source>
</reference>
<keyword evidence="4" id="KW-1185">Reference proteome</keyword>
<accession>A0A226F3Z5</accession>
<organism evidence="3 4">
    <name type="scientific">Folsomia candida</name>
    <name type="common">Springtail</name>
    <dbReference type="NCBI Taxonomy" id="158441"/>
    <lineage>
        <taxon>Eukaryota</taxon>
        <taxon>Metazoa</taxon>
        <taxon>Ecdysozoa</taxon>
        <taxon>Arthropoda</taxon>
        <taxon>Hexapoda</taxon>
        <taxon>Collembola</taxon>
        <taxon>Entomobryomorpha</taxon>
        <taxon>Isotomoidea</taxon>
        <taxon>Isotomidae</taxon>
        <taxon>Proisotominae</taxon>
        <taxon>Folsomia</taxon>
    </lineage>
</organism>
<sequence length="143" mass="15938">MPPKKNLKLEDLQSVVNELQEEMKGLRSEVEFLKSRNVQGTSQDTPKAISASKRNLKTPTSTNVNVTSDNTTDSPIFNERTRSEKAKASQTQPSTQEFLKTTLLNKDKQTGMKQGVDLSATMKENTRSQRAGENVLMVPPQTK</sequence>
<evidence type="ECO:0000313" key="4">
    <source>
        <dbReference type="Proteomes" id="UP000198287"/>
    </source>
</evidence>
<feature type="compositionally biased region" description="Low complexity" evidence="2">
    <location>
        <begin position="60"/>
        <end position="74"/>
    </location>
</feature>
<dbReference type="AlphaFoldDB" id="A0A226F3Z5"/>
<comment type="caution">
    <text evidence="3">The sequence shown here is derived from an EMBL/GenBank/DDBJ whole genome shotgun (WGS) entry which is preliminary data.</text>
</comment>
<evidence type="ECO:0000256" key="1">
    <source>
        <dbReference type="SAM" id="Coils"/>
    </source>
</evidence>
<dbReference type="Proteomes" id="UP000198287">
    <property type="component" value="Unassembled WGS sequence"/>
</dbReference>
<evidence type="ECO:0000256" key="2">
    <source>
        <dbReference type="SAM" id="MobiDB-lite"/>
    </source>
</evidence>